<feature type="region of interest" description="Disordered" evidence="1">
    <location>
        <begin position="165"/>
        <end position="190"/>
    </location>
</feature>
<proteinExistence type="predicted"/>
<dbReference type="GeneID" id="22573485"/>
<feature type="compositionally biased region" description="Low complexity" evidence="1">
    <location>
        <begin position="577"/>
        <end position="586"/>
    </location>
</feature>
<evidence type="ECO:0000313" key="3">
    <source>
        <dbReference type="Proteomes" id="UP000063063"/>
    </source>
</evidence>
<feature type="compositionally biased region" description="Low complexity" evidence="1">
    <location>
        <begin position="180"/>
        <end position="190"/>
    </location>
</feature>
<organism evidence="2 3">
    <name type="scientific">Leishmania panamensis</name>
    <dbReference type="NCBI Taxonomy" id="5679"/>
    <lineage>
        <taxon>Eukaryota</taxon>
        <taxon>Discoba</taxon>
        <taxon>Euglenozoa</taxon>
        <taxon>Kinetoplastea</taxon>
        <taxon>Metakinetoplastina</taxon>
        <taxon>Trypanosomatida</taxon>
        <taxon>Trypanosomatidae</taxon>
        <taxon>Leishmaniinae</taxon>
        <taxon>Leishmania</taxon>
        <taxon>Leishmania guyanensis species complex</taxon>
    </lineage>
</organism>
<feature type="compositionally biased region" description="Polar residues" evidence="1">
    <location>
        <begin position="686"/>
        <end position="696"/>
    </location>
</feature>
<feature type="region of interest" description="Disordered" evidence="1">
    <location>
        <begin position="445"/>
        <end position="467"/>
    </location>
</feature>
<dbReference type="AlphaFoldDB" id="A0A088RL84"/>
<evidence type="ECO:0000313" key="2">
    <source>
        <dbReference type="EMBL" id="AIN96787.1"/>
    </source>
</evidence>
<feature type="compositionally biased region" description="Polar residues" evidence="1">
    <location>
        <begin position="128"/>
        <end position="141"/>
    </location>
</feature>
<feature type="compositionally biased region" description="Low complexity" evidence="1">
    <location>
        <begin position="74"/>
        <end position="90"/>
    </location>
</feature>
<feature type="region of interest" description="Disordered" evidence="1">
    <location>
        <begin position="567"/>
        <end position="586"/>
    </location>
</feature>
<feature type="compositionally biased region" description="Gly residues" evidence="1">
    <location>
        <begin position="533"/>
        <end position="543"/>
    </location>
</feature>
<protein>
    <submittedName>
        <fullName evidence="2">Uncharacterized protein</fullName>
    </submittedName>
</protein>
<dbReference type="EMBL" id="CP009384">
    <property type="protein sequence ID" value="AIN96787.1"/>
    <property type="molecule type" value="Genomic_DNA"/>
</dbReference>
<accession>A0A088RL84</accession>
<reference evidence="2 3" key="1">
    <citation type="journal article" date="2015" name="Sci. Rep.">
        <title>The genome of Leishmania panamensis: insights into genomics of the L. (Viannia) subgenus.</title>
        <authorList>
            <person name="Llanes A."/>
            <person name="Restrepo C.M."/>
            <person name="Vecchio G.D."/>
            <person name="Anguizola F.J."/>
            <person name="Lleonart R."/>
        </authorList>
    </citation>
    <scope>NUCLEOTIDE SEQUENCE [LARGE SCALE GENOMIC DNA]</scope>
    <source>
        <strain evidence="2 3">MHOM/PA/94/PSC-1</strain>
    </source>
</reference>
<dbReference type="eggNOG" id="ENOG502SIYX">
    <property type="taxonomic scope" value="Eukaryota"/>
</dbReference>
<dbReference type="VEuPathDB" id="TriTrypDB:LPAL13_150010800"/>
<dbReference type="KEGG" id="lpan:LPMP_150650"/>
<feature type="compositionally biased region" description="Low complexity" evidence="1">
    <location>
        <begin position="110"/>
        <end position="120"/>
    </location>
</feature>
<feature type="compositionally biased region" description="Polar residues" evidence="1">
    <location>
        <begin position="1"/>
        <end position="32"/>
    </location>
</feature>
<gene>
    <name evidence="2" type="ORF">LPMP_150650</name>
</gene>
<dbReference type="VEuPathDB" id="TriTrypDB:LPMP_150650"/>
<keyword evidence="3" id="KW-1185">Reference proteome</keyword>
<dbReference type="Proteomes" id="UP000063063">
    <property type="component" value="Chromosome 15"/>
</dbReference>
<feature type="region of interest" description="Disordered" evidence="1">
    <location>
        <begin position="505"/>
        <end position="543"/>
    </location>
</feature>
<sequence length="703" mass="72403">MSSSSIPREDSQGLQRASVSPVVTPTMSPATIQPQHQQQQQKSVKPAVTMNSPIMNTGTAPRLLFTWDPYRNVSPSPGSTGTATSGAAAKPPEEEVVEEGRLASSIGGCSTTSSLNNNTNVGAETPAGVTSTTRGTNNSALPSPPATTGGARPPLTISALLGGAVYPNRGSPPPSATKASLSQQQQQILHQSPLSEACIAPGSALSTPSGPVLKRIPTSAKDGRQYFLDYSPNPMANSGSPAALAAGGMPNLMLPPNLSPVTVTSPSVPAPSQQRLQSPAGLEMLDLDGNSSANIAPQAVPLMSPPRSSSSNAGSYQSYGAVPTANSHSVLSATPLPPMGSMSQHNPYRTPSIFYATAHNTSPTAQQQQSHVLPHQDIDDNDTDLVYALESDPSAFIIRLLPPPPPLPELARVLTVPGVVQSLCARWCAYVAAVLKSDAFAAITAAPPPPPSSVTMSREGSNGSTREELTAWYETAVDWWEKLEQEGTGAVDVRAKSRTVAAAVEAVASGRSRRPPSQSTGGNPNSGRYHPQGGVGASGYRGRGGRGAGGGGYHAGMSAYGYASNTTGHRGDAHPRGGSATAAGGMATGTHNTGAAATAYRGGRGSGGGGASYNYDAAMSGGDTQHDIPDEMGPAMHCNTACYPSSNFNPYAESWHFSGTTGMATGVQPQQQQQPMHSSYVKGGRPSSQHPHQQQRGYGAMNM</sequence>
<feature type="region of interest" description="Disordered" evidence="1">
    <location>
        <begin position="662"/>
        <end position="703"/>
    </location>
</feature>
<evidence type="ECO:0000256" key="1">
    <source>
        <dbReference type="SAM" id="MobiDB-lite"/>
    </source>
</evidence>
<feature type="compositionally biased region" description="Polar residues" evidence="1">
    <location>
        <begin position="515"/>
        <end position="526"/>
    </location>
</feature>
<feature type="region of interest" description="Disordered" evidence="1">
    <location>
        <begin position="1"/>
        <end position="55"/>
    </location>
</feature>
<dbReference type="OrthoDB" id="267360at2759"/>
<name>A0A088RL84_LEIPA</name>
<feature type="region of interest" description="Disordered" evidence="1">
    <location>
        <begin position="68"/>
        <end position="153"/>
    </location>
</feature>
<feature type="compositionally biased region" description="Polar residues" evidence="1">
    <location>
        <begin position="453"/>
        <end position="464"/>
    </location>
</feature>
<dbReference type="RefSeq" id="XP_010697440.1">
    <property type="nucleotide sequence ID" value="XM_010699138.1"/>
</dbReference>